<feature type="compositionally biased region" description="Basic residues" evidence="1">
    <location>
        <begin position="101"/>
        <end position="115"/>
    </location>
</feature>
<feature type="compositionally biased region" description="Polar residues" evidence="1">
    <location>
        <begin position="440"/>
        <end position="450"/>
    </location>
</feature>
<dbReference type="Proteomes" id="UP000266743">
    <property type="component" value="Chromosome 10"/>
</dbReference>
<feature type="domain" description="FCP1 homology" evidence="2">
    <location>
        <begin position="380"/>
        <end position="571"/>
    </location>
</feature>
<feature type="region of interest" description="Disordered" evidence="1">
    <location>
        <begin position="286"/>
        <end position="305"/>
    </location>
</feature>
<evidence type="ECO:0000313" key="3">
    <source>
        <dbReference type="EMBL" id="RHW69810.1"/>
    </source>
</evidence>
<feature type="region of interest" description="Disordered" evidence="1">
    <location>
        <begin position="687"/>
        <end position="729"/>
    </location>
</feature>
<organism evidence="3 4">
    <name type="scientific">Trypanosoma brucei equiperdum</name>
    <dbReference type="NCBI Taxonomy" id="630700"/>
    <lineage>
        <taxon>Eukaryota</taxon>
        <taxon>Discoba</taxon>
        <taxon>Euglenozoa</taxon>
        <taxon>Kinetoplastea</taxon>
        <taxon>Metakinetoplastina</taxon>
        <taxon>Trypanosomatida</taxon>
        <taxon>Trypanosomatidae</taxon>
        <taxon>Trypanosoma</taxon>
    </lineage>
</organism>
<dbReference type="SUPFAM" id="SSF56784">
    <property type="entry name" value="HAD-like"/>
    <property type="match status" value="1"/>
</dbReference>
<feature type="compositionally biased region" description="Polar residues" evidence="1">
    <location>
        <begin position="84"/>
        <end position="95"/>
    </location>
</feature>
<comment type="caution">
    <text evidence="3">The sequence shown here is derived from an EMBL/GenBank/DDBJ whole genome shotgun (WGS) entry which is preliminary data.</text>
</comment>
<dbReference type="Gene3D" id="3.40.50.1000">
    <property type="entry name" value="HAD superfamily/HAD-like"/>
    <property type="match status" value="1"/>
</dbReference>
<protein>
    <submittedName>
        <fullName evidence="3">TFIIF-stimulated CTD phosphatase</fullName>
    </submittedName>
</protein>
<feature type="region of interest" description="Disordered" evidence="1">
    <location>
        <begin position="590"/>
        <end position="623"/>
    </location>
</feature>
<evidence type="ECO:0000256" key="1">
    <source>
        <dbReference type="SAM" id="MobiDB-lite"/>
    </source>
</evidence>
<dbReference type="Pfam" id="PF03031">
    <property type="entry name" value="NIF"/>
    <property type="match status" value="1"/>
</dbReference>
<dbReference type="InterPro" id="IPR004274">
    <property type="entry name" value="FCP1_dom"/>
</dbReference>
<feature type="compositionally biased region" description="Polar residues" evidence="1">
    <location>
        <begin position="698"/>
        <end position="713"/>
    </location>
</feature>
<dbReference type="SMART" id="SM00577">
    <property type="entry name" value="CPDc"/>
    <property type="match status" value="1"/>
</dbReference>
<feature type="compositionally biased region" description="Polar residues" evidence="1">
    <location>
        <begin position="172"/>
        <end position="181"/>
    </location>
</feature>
<name>A0A3L6L5V8_9TRYP</name>
<feature type="region of interest" description="Disordered" evidence="1">
    <location>
        <begin position="326"/>
        <end position="352"/>
    </location>
</feature>
<evidence type="ECO:0000259" key="2">
    <source>
        <dbReference type="PROSITE" id="PS50969"/>
    </source>
</evidence>
<dbReference type="InterPro" id="IPR023214">
    <property type="entry name" value="HAD_sf"/>
</dbReference>
<accession>A0A3L6L5V8</accession>
<sequence length="729" mass="79161">MNIFSFGRESMCSFSATEGKESVPLTARSYERSRSELFEGLTTTRAVALQATTSSNFPSSSNAKQVPDGEGLFSMGSCSVSTDKVEENSTICETSRSAGGKQRKQKGQQKPRKAKANNSRDDNKKKNATNTKTPQRTSRKKSGKRKKRRSSCRSMGEASVRSNGTPAEGEIESSNAESSVQLPRPFNTPKGVPAVVHVVAHNIAEMQGRKRESCVQSLSRPFEMFDRIVSRPECGKDAQETPSTAASHSDLHTSISVLKGESSTTIDLPERSNSVVGVFATATTPALPSSPPLYGRSSRREHTARAGDGTAYLSSLTFSSLLGSFQKEQEKTERPPAKSPSTLEGLTRHSLTDMVEGKVPSKTEPVVERLLARTLSSTSEKERTATIVFDLDETLCNNRVNGPAILRSGAIDILGKLRSLYPRCIAPGDGGSPVRDASASAESVGNSGSRSGLVPTDVTAGNGPLVQLEIVLWTASVESVARPVVDRLDPDGTIFDCVICRDARWYDESGYTKDLRLLGRYIERSVIVENSPLCVKLNRRNAILVSDFVRNRMDRQLYVVCVILLEWLDNVNNLLLRKHMMRVNMERRRGCGMSDGGESPEPEMPPSEAQLRGSKTPGLTKPHKADMLGSTLPLHELERRASAIYFVGSHPFISPSTRLVRSSACQQAVRYLCGEGFASGKMKIISRRRPAAKHAAVTPNTPKGRSSSLTSISPAPVPGRAPSREVSCS</sequence>
<proteinExistence type="predicted"/>
<evidence type="ECO:0000313" key="4">
    <source>
        <dbReference type="Proteomes" id="UP000266743"/>
    </source>
</evidence>
<dbReference type="AlphaFoldDB" id="A0A3L6L5V8"/>
<feature type="compositionally biased region" description="Basic and acidic residues" evidence="1">
    <location>
        <begin position="327"/>
        <end position="336"/>
    </location>
</feature>
<gene>
    <name evidence="3" type="ORF">DPX39_100121000</name>
</gene>
<dbReference type="InterPro" id="IPR050365">
    <property type="entry name" value="TIM50"/>
</dbReference>
<feature type="compositionally biased region" description="Basic residues" evidence="1">
    <location>
        <begin position="137"/>
        <end position="151"/>
    </location>
</feature>
<dbReference type="PANTHER" id="PTHR12210">
    <property type="entry name" value="DULLARD PROTEIN PHOSPHATASE"/>
    <property type="match status" value="1"/>
</dbReference>
<dbReference type="InterPro" id="IPR036412">
    <property type="entry name" value="HAD-like_sf"/>
</dbReference>
<feature type="region of interest" description="Disordered" evidence="1">
    <location>
        <begin position="431"/>
        <end position="456"/>
    </location>
</feature>
<dbReference type="PROSITE" id="PS50969">
    <property type="entry name" value="FCP1"/>
    <property type="match status" value="1"/>
</dbReference>
<feature type="region of interest" description="Disordered" evidence="1">
    <location>
        <begin position="84"/>
        <end position="186"/>
    </location>
</feature>
<reference evidence="3 4" key="1">
    <citation type="submission" date="2018-09" db="EMBL/GenBank/DDBJ databases">
        <title>whole genome sequence of T. equiperdum IVM-t1 strain.</title>
        <authorList>
            <person name="Suganuma K."/>
        </authorList>
    </citation>
    <scope>NUCLEOTIDE SEQUENCE [LARGE SCALE GENOMIC DNA]</scope>
    <source>
        <strain evidence="3 4">IVM-t1</strain>
    </source>
</reference>
<dbReference type="EMBL" id="QSBY01000010">
    <property type="protein sequence ID" value="RHW69810.1"/>
    <property type="molecule type" value="Genomic_DNA"/>
</dbReference>